<dbReference type="SFLD" id="SFLDG00002">
    <property type="entry name" value="C1.7:_P-type_atpase_like"/>
    <property type="match status" value="1"/>
</dbReference>
<keyword evidence="7" id="KW-0597">Phosphoprotein</keyword>
<evidence type="ECO:0000256" key="16">
    <source>
        <dbReference type="ARBA" id="ARBA00023065"/>
    </source>
</evidence>
<evidence type="ECO:0000256" key="10">
    <source>
        <dbReference type="ARBA" id="ARBA00022741"/>
    </source>
</evidence>
<dbReference type="InterPro" id="IPR023214">
    <property type="entry name" value="HAD_sf"/>
</dbReference>
<evidence type="ECO:0000256" key="14">
    <source>
        <dbReference type="ARBA" id="ARBA00022989"/>
    </source>
</evidence>
<evidence type="ECO:0000256" key="8">
    <source>
        <dbReference type="ARBA" id="ARBA00022692"/>
    </source>
</evidence>
<dbReference type="Gene3D" id="3.40.50.1000">
    <property type="entry name" value="HAD superfamily/HAD-like"/>
    <property type="match status" value="1"/>
</dbReference>
<keyword evidence="6 20" id="KW-1003">Cell membrane</keyword>
<feature type="transmembrane region" description="Helical" evidence="20">
    <location>
        <begin position="95"/>
        <end position="115"/>
    </location>
</feature>
<gene>
    <name evidence="22" type="primary">copA</name>
    <name evidence="22" type="ORF">PISS_a1208</name>
</gene>
<dbReference type="InterPro" id="IPR018303">
    <property type="entry name" value="ATPase_P-typ_P_site"/>
</dbReference>
<evidence type="ECO:0000259" key="21">
    <source>
        <dbReference type="PROSITE" id="PS50846"/>
    </source>
</evidence>
<evidence type="ECO:0000256" key="17">
    <source>
        <dbReference type="ARBA" id="ARBA00023136"/>
    </source>
</evidence>
<dbReference type="EC" id="7.2.2.8" evidence="3"/>
<keyword evidence="23" id="KW-1185">Reference proteome</keyword>
<protein>
    <recommendedName>
        <fullName evidence="4">Copper-exporting P-type ATPase</fullName>
        <ecNumber evidence="3">7.2.2.8</ecNumber>
    </recommendedName>
    <alternativeName>
        <fullName evidence="18">Copper-exporting P-type ATPase A</fullName>
    </alternativeName>
    <alternativeName>
        <fullName evidence="19">Cu(+)-exporting ATPase</fullName>
    </alternativeName>
</protein>
<feature type="transmembrane region" description="Helical" evidence="20">
    <location>
        <begin position="345"/>
        <end position="368"/>
    </location>
</feature>
<evidence type="ECO:0000256" key="7">
    <source>
        <dbReference type="ARBA" id="ARBA00022553"/>
    </source>
</evidence>
<evidence type="ECO:0000256" key="19">
    <source>
        <dbReference type="ARBA" id="ARBA00033239"/>
    </source>
</evidence>
<dbReference type="PANTHER" id="PTHR43520:SF6">
    <property type="entry name" value="COPPER-EXPORTING P-TYPE ATPASE"/>
    <property type="match status" value="1"/>
</dbReference>
<evidence type="ECO:0000256" key="13">
    <source>
        <dbReference type="ARBA" id="ARBA00022967"/>
    </source>
</evidence>
<dbReference type="CDD" id="cd00371">
    <property type="entry name" value="HMA"/>
    <property type="match status" value="1"/>
</dbReference>
<dbReference type="PROSITE" id="PS50846">
    <property type="entry name" value="HMA_2"/>
    <property type="match status" value="1"/>
</dbReference>
<dbReference type="SUPFAM" id="SSF56784">
    <property type="entry name" value="HAD-like"/>
    <property type="match status" value="1"/>
</dbReference>
<comment type="similarity">
    <text evidence="2 20">Belongs to the cation transport ATPase (P-type) (TC 3.A.3) family. Type IB subfamily.</text>
</comment>
<feature type="transmembrane region" description="Helical" evidence="20">
    <location>
        <begin position="193"/>
        <end position="212"/>
    </location>
</feature>
<reference evidence="22 23" key="1">
    <citation type="submission" date="2015-06" db="EMBL/GenBank/DDBJ databases">
        <authorList>
            <person name="Xie B.-B."/>
            <person name="Rong J.-C."/>
            <person name="Qin Q.-L."/>
            <person name="Zhang Y.-Z."/>
        </authorList>
    </citation>
    <scope>NUCLEOTIDE SEQUENCE [LARGE SCALE GENOMIC DNA]</scope>
    <source>
        <strain evidence="22 23">KMM 3549</strain>
    </source>
</reference>
<keyword evidence="17 20" id="KW-0472">Membrane</keyword>
<dbReference type="NCBIfam" id="TIGR01525">
    <property type="entry name" value="ATPase-IB_hvy"/>
    <property type="match status" value="1"/>
</dbReference>
<dbReference type="InterPro" id="IPR001757">
    <property type="entry name" value="P_typ_ATPase"/>
</dbReference>
<evidence type="ECO:0000256" key="20">
    <source>
        <dbReference type="RuleBase" id="RU362081"/>
    </source>
</evidence>
<dbReference type="InterPro" id="IPR023298">
    <property type="entry name" value="ATPase_P-typ_TM_dom_sf"/>
</dbReference>
<dbReference type="Gene3D" id="2.70.150.10">
    <property type="entry name" value="Calcium-transporting ATPase, cytoplasmic transduction domain A"/>
    <property type="match status" value="1"/>
</dbReference>
<dbReference type="InterPro" id="IPR008250">
    <property type="entry name" value="ATPase_P-typ_transduc_dom_A_sf"/>
</dbReference>
<sequence>MSNNKDTVQNFIIEGANCGSCVAKIEKALKSVSGAQRVEMNFADRSVQVEGNVPSAELIEAVENIGYKAKPMNSESEQDALDEKAKADNAHYKKLMRNMVLALGVGAPLMLYGLIFDMSVTTNAQRIGWFIVGIVTLVVMAIAGKQFYNGAWQSFKNHTANMDTLIALGTGTAWLYSMVVVIAPSVLPEVARHVYFEASAMIIGLINLGLAFEVKARGRTSDAIKRLIGLQPKTARVVRDNEEQDIAISEVLKNETVRVRPGEKIPVDGEVIEGRSSVDESMLTGEPMPVNKIEGDTIVAGSINKSGTLLFKATHIGSETTLASIINMVKRAQNSKPSIGHLADVISGVFVPTVMIIAVLAGLAWLNFGPEPSIAYAVVAVTTVLIIACPCALGLATPMSIMVGIGKAAESGILIRNGEALQTTSKITTMILDKTGTITEGKPTVTDIINFNDSDKVHVLKLAASLESGSEHPLAQAIVSYTENEDITIEKVSDFNAVTGKGVTGTFDGQTLLFGNEALMSQHNISIAEAKEQAEQLASAAKTPMYFAIDTQLQAIIAVADPIKDDSAEAIKRLQKKGIHVVMLTGDNQATAKAVANKVGIKDFIAQVMPDDKASEVTKRQAKGEIVGMTGDGINDAPALAQADVGFAIGTGTDVAIESADITLMRGSLQSLGDAIAVSSATIVNIKQNLFGAFIYNVAGIPIAAGLLYPFFGILLNPVVAGAAMALSSLTVVTNANRLRFFKPSKS</sequence>
<evidence type="ECO:0000256" key="3">
    <source>
        <dbReference type="ARBA" id="ARBA00012517"/>
    </source>
</evidence>
<dbReference type="NCBIfam" id="TIGR01511">
    <property type="entry name" value="ATPase-IB1_Cu"/>
    <property type="match status" value="1"/>
</dbReference>
<dbReference type="RefSeq" id="WP_058154387.1">
    <property type="nucleotide sequence ID" value="NZ_CP011030.1"/>
</dbReference>
<dbReference type="InterPro" id="IPR059000">
    <property type="entry name" value="ATPase_P-type_domA"/>
</dbReference>
<dbReference type="CDD" id="cd02094">
    <property type="entry name" value="P-type_ATPase_Cu-like"/>
    <property type="match status" value="1"/>
</dbReference>
<evidence type="ECO:0000256" key="1">
    <source>
        <dbReference type="ARBA" id="ARBA00004651"/>
    </source>
</evidence>
<keyword evidence="16" id="KW-0406">Ion transport</keyword>
<dbReference type="PROSITE" id="PS00154">
    <property type="entry name" value="ATPASE_E1_E2"/>
    <property type="match status" value="1"/>
</dbReference>
<keyword evidence="10 20" id="KW-0547">Nucleotide-binding</keyword>
<dbReference type="InterPro" id="IPR027256">
    <property type="entry name" value="P-typ_ATPase_IB"/>
</dbReference>
<keyword evidence="5" id="KW-0813">Transport</keyword>
<dbReference type="InterPro" id="IPR023299">
    <property type="entry name" value="ATPase_P-typ_cyto_dom_N"/>
</dbReference>
<evidence type="ECO:0000256" key="15">
    <source>
        <dbReference type="ARBA" id="ARBA00023008"/>
    </source>
</evidence>
<evidence type="ECO:0000256" key="11">
    <source>
        <dbReference type="ARBA" id="ARBA00022796"/>
    </source>
</evidence>
<dbReference type="PANTHER" id="PTHR43520">
    <property type="entry name" value="ATP7, ISOFORM B"/>
    <property type="match status" value="1"/>
</dbReference>
<dbReference type="PRINTS" id="PR00120">
    <property type="entry name" value="HATPASE"/>
</dbReference>
<evidence type="ECO:0000313" key="22">
    <source>
        <dbReference type="EMBL" id="ATC90162.1"/>
    </source>
</evidence>
<feature type="transmembrane region" description="Helical" evidence="20">
    <location>
        <begin position="165"/>
        <end position="187"/>
    </location>
</feature>
<feature type="domain" description="HMA" evidence="21">
    <location>
        <begin position="7"/>
        <end position="70"/>
    </location>
</feature>
<dbReference type="InterPro" id="IPR044492">
    <property type="entry name" value="P_typ_ATPase_HD_dom"/>
</dbReference>
<dbReference type="SFLD" id="SFLDS00003">
    <property type="entry name" value="Haloacid_Dehalogenase"/>
    <property type="match status" value="1"/>
</dbReference>
<evidence type="ECO:0000313" key="23">
    <source>
        <dbReference type="Proteomes" id="UP000217258"/>
    </source>
</evidence>
<dbReference type="Gene3D" id="3.30.70.100">
    <property type="match status" value="1"/>
</dbReference>
<keyword evidence="8 20" id="KW-0812">Transmembrane</keyword>
<dbReference type="SUPFAM" id="SSF81665">
    <property type="entry name" value="Calcium ATPase, transmembrane domain M"/>
    <property type="match status" value="1"/>
</dbReference>
<keyword evidence="15" id="KW-0186">Copper</keyword>
<evidence type="ECO:0000256" key="6">
    <source>
        <dbReference type="ARBA" id="ARBA00022475"/>
    </source>
</evidence>
<dbReference type="SUPFAM" id="SSF81653">
    <property type="entry name" value="Calcium ATPase, transduction domain A"/>
    <property type="match status" value="1"/>
</dbReference>
<dbReference type="PRINTS" id="PR00119">
    <property type="entry name" value="CATATPASE"/>
</dbReference>
<accession>A0ABN5BZ67</accession>
<feature type="transmembrane region" description="Helical" evidence="20">
    <location>
        <begin position="715"/>
        <end position="736"/>
    </location>
</feature>
<evidence type="ECO:0000256" key="12">
    <source>
        <dbReference type="ARBA" id="ARBA00022840"/>
    </source>
</evidence>
<feature type="transmembrane region" description="Helical" evidence="20">
    <location>
        <begin position="127"/>
        <end position="144"/>
    </location>
</feature>
<organism evidence="22 23">
    <name type="scientific">Pseudoalteromonas issachenkonii</name>
    <dbReference type="NCBI Taxonomy" id="152297"/>
    <lineage>
        <taxon>Bacteria</taxon>
        <taxon>Pseudomonadati</taxon>
        <taxon>Pseudomonadota</taxon>
        <taxon>Gammaproteobacteria</taxon>
        <taxon>Alteromonadales</taxon>
        <taxon>Pseudoalteromonadaceae</taxon>
        <taxon>Pseudoalteromonas</taxon>
    </lineage>
</organism>
<dbReference type="SFLD" id="SFLDF00027">
    <property type="entry name" value="p-type_atpase"/>
    <property type="match status" value="1"/>
</dbReference>
<keyword evidence="11" id="KW-0187">Copper transport</keyword>
<dbReference type="InterPro" id="IPR006121">
    <property type="entry name" value="HMA_dom"/>
</dbReference>
<feature type="transmembrane region" description="Helical" evidence="20">
    <location>
        <begin position="374"/>
        <end position="397"/>
    </location>
</feature>
<dbReference type="Pfam" id="PF00122">
    <property type="entry name" value="E1-E2_ATPase"/>
    <property type="match status" value="1"/>
</dbReference>
<evidence type="ECO:0000256" key="18">
    <source>
        <dbReference type="ARBA" id="ARBA00029719"/>
    </source>
</evidence>
<dbReference type="SUPFAM" id="SSF55008">
    <property type="entry name" value="HMA, heavy metal-associated domain"/>
    <property type="match status" value="1"/>
</dbReference>
<dbReference type="Pfam" id="PF00403">
    <property type="entry name" value="HMA"/>
    <property type="match status" value="1"/>
</dbReference>
<dbReference type="NCBIfam" id="TIGR01494">
    <property type="entry name" value="ATPase_P-type"/>
    <property type="match status" value="1"/>
</dbReference>
<evidence type="ECO:0000256" key="9">
    <source>
        <dbReference type="ARBA" id="ARBA00022723"/>
    </source>
</evidence>
<evidence type="ECO:0000256" key="2">
    <source>
        <dbReference type="ARBA" id="ARBA00006024"/>
    </source>
</evidence>
<keyword evidence="14 20" id="KW-1133">Transmembrane helix</keyword>
<keyword evidence="13" id="KW-1278">Translocase</keyword>
<dbReference type="Proteomes" id="UP000217258">
    <property type="component" value="Chromosome I"/>
</dbReference>
<evidence type="ECO:0000256" key="5">
    <source>
        <dbReference type="ARBA" id="ARBA00022448"/>
    </source>
</evidence>
<dbReference type="InterPro" id="IPR036412">
    <property type="entry name" value="HAD-like_sf"/>
</dbReference>
<feature type="transmembrane region" description="Helical" evidence="20">
    <location>
        <begin position="690"/>
        <end position="709"/>
    </location>
</feature>
<comment type="subcellular location">
    <subcellularLocation>
        <location evidence="1">Cell membrane</location>
        <topology evidence="1">Multi-pass membrane protein</topology>
    </subcellularLocation>
</comment>
<dbReference type="InterPro" id="IPR036163">
    <property type="entry name" value="HMA_dom_sf"/>
</dbReference>
<keyword evidence="12 20" id="KW-0067">ATP-binding</keyword>
<name>A0ABN5BZ67_9GAMM</name>
<dbReference type="Pfam" id="PF00702">
    <property type="entry name" value="Hydrolase"/>
    <property type="match status" value="1"/>
</dbReference>
<evidence type="ECO:0000256" key="4">
    <source>
        <dbReference type="ARBA" id="ARBA00015102"/>
    </source>
</evidence>
<dbReference type="Gene3D" id="3.40.1110.10">
    <property type="entry name" value="Calcium-transporting ATPase, cytoplasmic domain N"/>
    <property type="match status" value="1"/>
</dbReference>
<dbReference type="EMBL" id="CP011030">
    <property type="protein sequence ID" value="ATC90162.1"/>
    <property type="molecule type" value="Genomic_DNA"/>
</dbReference>
<proteinExistence type="inferred from homology"/>
<keyword evidence="9 20" id="KW-0479">Metal-binding</keyword>